<gene>
    <name evidence="1" type="ORF">MON38_14995</name>
</gene>
<sequence length="467" mass="52716">MMRMPAVGKPVPIKFPRAGRSAQRGYCEDVFVGHLRRYFPKSGPIKIFDNHHLPTGNATRPYEPDVALLHERNGLNLFLNIEIDEPYDGVFRQPTHCQGDDDSRDLFFTRRGWVVLRFAEIQVHQQPEACCAVIAHLIARLDPTYQIPADLQAAGTPTGLPAWNAVQARKWEKARYRESYLGIDSFGRYAESGVSSASEQLPVEAEIEKLVDQVAALPKLPSTGPLSKTNPDTRHQALRFDATAHQYYINGQPATAVSTIVSRFFPEFDTAYWSARKASENGCTAEELAQQWADKAAASSSAGTALHQQIEEFYNYGTSGTGSDFVHFLNFHHAHSHLVPHRTEWQVYNEELMLAGTVDFVARNSDGSMSIYDWKRSHKVVDASGQIKSNSYQPKEGPLKDLPDCSFSHYTLQQNIYKWLLESSYGCRVRDMNLVVLHPDLDRYHVVPVPERPQHVAHMLNAVRAQR</sequence>
<protein>
    <submittedName>
        <fullName evidence="1">Endonuclease domain-containing protein</fullName>
    </submittedName>
</protein>
<evidence type="ECO:0000313" key="2">
    <source>
        <dbReference type="Proteomes" id="UP001139193"/>
    </source>
</evidence>
<dbReference type="EMBL" id="JALBGC010000004">
    <property type="protein sequence ID" value="MCI1188732.1"/>
    <property type="molecule type" value="Genomic_DNA"/>
</dbReference>
<dbReference type="RefSeq" id="WP_241936994.1">
    <property type="nucleotide sequence ID" value="NZ_JALBGC010000004.1"/>
</dbReference>
<proteinExistence type="predicted"/>
<accession>A0A9X1VI70</accession>
<dbReference type="GO" id="GO:0004519">
    <property type="term" value="F:endonuclease activity"/>
    <property type="evidence" value="ECO:0007669"/>
    <property type="project" value="UniProtKB-KW"/>
</dbReference>
<dbReference type="AlphaFoldDB" id="A0A9X1VI70"/>
<keyword evidence="1" id="KW-0540">Nuclease</keyword>
<dbReference type="InterPro" id="IPR011604">
    <property type="entry name" value="PDDEXK-like_dom_sf"/>
</dbReference>
<name>A0A9X1VI70_9BACT</name>
<organism evidence="1 2">
    <name type="scientific">Hymenobacter cyanobacteriorum</name>
    <dbReference type="NCBI Taxonomy" id="2926463"/>
    <lineage>
        <taxon>Bacteria</taxon>
        <taxon>Pseudomonadati</taxon>
        <taxon>Bacteroidota</taxon>
        <taxon>Cytophagia</taxon>
        <taxon>Cytophagales</taxon>
        <taxon>Hymenobacteraceae</taxon>
        <taxon>Hymenobacter</taxon>
    </lineage>
</organism>
<dbReference type="Proteomes" id="UP001139193">
    <property type="component" value="Unassembled WGS sequence"/>
</dbReference>
<evidence type="ECO:0000313" key="1">
    <source>
        <dbReference type="EMBL" id="MCI1188732.1"/>
    </source>
</evidence>
<keyword evidence="2" id="KW-1185">Reference proteome</keyword>
<dbReference type="Gene3D" id="3.90.320.10">
    <property type="match status" value="1"/>
</dbReference>
<reference evidence="1" key="1">
    <citation type="submission" date="2022-03" db="EMBL/GenBank/DDBJ databases">
        <title>Bacterial whole genome sequence for Hymenobacter sp. DH14.</title>
        <authorList>
            <person name="Le V."/>
        </authorList>
    </citation>
    <scope>NUCLEOTIDE SEQUENCE</scope>
    <source>
        <strain evidence="1">DH14</strain>
    </source>
</reference>
<keyword evidence="1" id="KW-0378">Hydrolase</keyword>
<keyword evidence="1" id="KW-0255">Endonuclease</keyword>
<comment type="caution">
    <text evidence="1">The sequence shown here is derived from an EMBL/GenBank/DDBJ whole genome shotgun (WGS) entry which is preliminary data.</text>
</comment>